<name>A0A1D8N5Z1_YARLL</name>
<evidence type="ECO:0000313" key="1">
    <source>
        <dbReference type="EMBL" id="AOW01051.1"/>
    </source>
</evidence>
<dbReference type="EMBL" id="CP017554">
    <property type="protein sequence ID" value="AOW01051.1"/>
    <property type="molecule type" value="Genomic_DNA"/>
</dbReference>
<dbReference type="AlphaFoldDB" id="A0A1D8N5Z1"/>
<reference evidence="1 2" key="1">
    <citation type="journal article" date="2016" name="PLoS ONE">
        <title>Sequence Assembly of Yarrowia lipolytica Strain W29/CLIB89 Shows Transposable Element Diversity.</title>
        <authorList>
            <person name="Magnan C."/>
            <person name="Yu J."/>
            <person name="Chang I."/>
            <person name="Jahn E."/>
            <person name="Kanomata Y."/>
            <person name="Wu J."/>
            <person name="Zeller M."/>
            <person name="Oakes M."/>
            <person name="Baldi P."/>
            <person name="Sandmeyer S."/>
        </authorList>
    </citation>
    <scope>NUCLEOTIDE SEQUENCE [LARGE SCALE GENOMIC DNA]</scope>
    <source>
        <strain evidence="2">CLIB89(W29)</strain>
    </source>
</reference>
<accession>A0A1D8N5Z1</accession>
<protein>
    <submittedName>
        <fullName evidence="1">Uncharacterized protein</fullName>
    </submittedName>
</protein>
<organism evidence="1 2">
    <name type="scientific">Yarrowia lipolytica</name>
    <name type="common">Candida lipolytica</name>
    <dbReference type="NCBI Taxonomy" id="4952"/>
    <lineage>
        <taxon>Eukaryota</taxon>
        <taxon>Fungi</taxon>
        <taxon>Dikarya</taxon>
        <taxon>Ascomycota</taxon>
        <taxon>Saccharomycotina</taxon>
        <taxon>Dipodascomycetes</taxon>
        <taxon>Dipodascales</taxon>
        <taxon>Dipodascales incertae sedis</taxon>
        <taxon>Yarrowia</taxon>
    </lineage>
</organism>
<dbReference type="VEuPathDB" id="FungiDB:YALI1_B01822g"/>
<evidence type="ECO:0000313" key="2">
    <source>
        <dbReference type="Proteomes" id="UP000182444"/>
    </source>
</evidence>
<dbReference type="RefSeq" id="XP_068138034.1">
    <property type="nucleotide sequence ID" value="XM_068281933.1"/>
</dbReference>
<gene>
    <name evidence="1" type="ORF">YALI1_B01822g</name>
</gene>
<proteinExistence type="predicted"/>
<sequence>MWARLILKSGLVSLRFKGQNCMVFPPIGSHLCGLESPCLVVVAAVRFDCAIYHWSEINPGAINTVLEMCGKG</sequence>
<dbReference type="GeneID" id="94582596"/>
<dbReference type="Proteomes" id="UP000182444">
    <property type="component" value="Chromosome 1B"/>
</dbReference>